<feature type="transmembrane region" description="Helical" evidence="1">
    <location>
        <begin position="7"/>
        <end position="26"/>
    </location>
</feature>
<keyword evidence="1" id="KW-0812">Transmembrane</keyword>
<name>A0AA85KCS9_TRIRE</name>
<keyword evidence="1" id="KW-0472">Membrane</keyword>
<dbReference type="Proteomes" id="UP000050795">
    <property type="component" value="Unassembled WGS sequence"/>
</dbReference>
<reference evidence="3" key="2">
    <citation type="submission" date="2023-11" db="UniProtKB">
        <authorList>
            <consortium name="WormBaseParasite"/>
        </authorList>
    </citation>
    <scope>IDENTIFICATION</scope>
</reference>
<accession>A0AA85KCS9</accession>
<keyword evidence="2" id="KW-1185">Reference proteome</keyword>
<proteinExistence type="predicted"/>
<reference evidence="2" key="1">
    <citation type="submission" date="2022-06" db="EMBL/GenBank/DDBJ databases">
        <authorList>
            <person name="Berger JAMES D."/>
            <person name="Berger JAMES D."/>
        </authorList>
    </citation>
    <scope>NUCLEOTIDE SEQUENCE [LARGE SCALE GENOMIC DNA]</scope>
</reference>
<dbReference type="WBParaSite" id="TREG1_76950.1">
    <property type="protein sequence ID" value="TREG1_76950.1"/>
    <property type="gene ID" value="TREG1_76950"/>
</dbReference>
<sequence>MSKICTLNYLLLCTGVTITIILILLLKSDRLNEIFSQSIKSNGSQCITKDGKKTCAESSSSGTYHNSISSFRRFLIFKCLLTLLGLFSFVVIRHRQKRLDRKLIQRVNLQIATGV</sequence>
<evidence type="ECO:0000256" key="1">
    <source>
        <dbReference type="SAM" id="Phobius"/>
    </source>
</evidence>
<protein>
    <submittedName>
        <fullName evidence="3">Uncharacterized protein</fullName>
    </submittedName>
</protein>
<evidence type="ECO:0000313" key="2">
    <source>
        <dbReference type="Proteomes" id="UP000050795"/>
    </source>
</evidence>
<evidence type="ECO:0000313" key="3">
    <source>
        <dbReference type="WBParaSite" id="TREG1_76950.1"/>
    </source>
</evidence>
<keyword evidence="1" id="KW-1133">Transmembrane helix</keyword>
<feature type="transmembrane region" description="Helical" evidence="1">
    <location>
        <begin position="74"/>
        <end position="92"/>
    </location>
</feature>
<dbReference type="AlphaFoldDB" id="A0AA85KCS9"/>
<organism evidence="2 3">
    <name type="scientific">Trichobilharzia regenti</name>
    <name type="common">Nasal bird schistosome</name>
    <dbReference type="NCBI Taxonomy" id="157069"/>
    <lineage>
        <taxon>Eukaryota</taxon>
        <taxon>Metazoa</taxon>
        <taxon>Spiralia</taxon>
        <taxon>Lophotrochozoa</taxon>
        <taxon>Platyhelminthes</taxon>
        <taxon>Trematoda</taxon>
        <taxon>Digenea</taxon>
        <taxon>Strigeidida</taxon>
        <taxon>Schistosomatoidea</taxon>
        <taxon>Schistosomatidae</taxon>
        <taxon>Trichobilharzia</taxon>
    </lineage>
</organism>